<name>A0ABP6UQ62_9MICO</name>
<proteinExistence type="predicted"/>
<protein>
    <recommendedName>
        <fullName evidence="3">SGNH hydrolase-type esterase domain-containing protein</fullName>
    </recommendedName>
</protein>
<evidence type="ECO:0008006" key="3">
    <source>
        <dbReference type="Google" id="ProtNLM"/>
    </source>
</evidence>
<keyword evidence="2" id="KW-1185">Reference proteome</keyword>
<dbReference type="CDD" id="cd00229">
    <property type="entry name" value="SGNH_hydrolase"/>
    <property type="match status" value="1"/>
</dbReference>
<evidence type="ECO:0000313" key="2">
    <source>
        <dbReference type="Proteomes" id="UP001499841"/>
    </source>
</evidence>
<dbReference type="Gene3D" id="3.40.50.1110">
    <property type="entry name" value="SGNH hydrolase"/>
    <property type="match status" value="1"/>
</dbReference>
<sequence>MLRKDPQQNDVDLPCRRADVYMLPAARLRRLATTGGENSYAVEFDTDAAEIELMIEAQSTGTSWRSWVWINGQPLTAAPEQPGGLTATANSSYLCKLTFADVRVRRVRVWLHRIRFSGVWALPSTSVTPTATPSVKAALAGDSYVEAGLDGMHAALALATGWEVYNAGQGGTGYVQAGTGSVFGSSTRLGWLEQIQPDVIIVHGTLNDDSAGASAIGAACSAMYAQLAARCPRALVFVVGPEVSSFADSYTA</sequence>
<evidence type="ECO:0000313" key="1">
    <source>
        <dbReference type="EMBL" id="GAA3513484.1"/>
    </source>
</evidence>
<accession>A0ABP6UQ62</accession>
<reference evidence="2" key="1">
    <citation type="journal article" date="2019" name="Int. J. Syst. Evol. Microbiol.">
        <title>The Global Catalogue of Microorganisms (GCM) 10K type strain sequencing project: providing services to taxonomists for standard genome sequencing and annotation.</title>
        <authorList>
            <consortium name="The Broad Institute Genomics Platform"/>
            <consortium name="The Broad Institute Genome Sequencing Center for Infectious Disease"/>
            <person name="Wu L."/>
            <person name="Ma J."/>
        </authorList>
    </citation>
    <scope>NUCLEOTIDE SEQUENCE [LARGE SCALE GENOMIC DNA]</scope>
    <source>
        <strain evidence="2">JCM 17459</strain>
    </source>
</reference>
<dbReference type="EMBL" id="BAABBA010000045">
    <property type="protein sequence ID" value="GAA3513484.1"/>
    <property type="molecule type" value="Genomic_DNA"/>
</dbReference>
<gene>
    <name evidence="1" type="ORF">GCM10022262_41610</name>
</gene>
<dbReference type="InterPro" id="IPR036514">
    <property type="entry name" value="SGNH_hydro_sf"/>
</dbReference>
<organism evidence="1 2">
    <name type="scientific">Georgenia daeguensis</name>
    <dbReference type="NCBI Taxonomy" id="908355"/>
    <lineage>
        <taxon>Bacteria</taxon>
        <taxon>Bacillati</taxon>
        <taxon>Actinomycetota</taxon>
        <taxon>Actinomycetes</taxon>
        <taxon>Micrococcales</taxon>
        <taxon>Bogoriellaceae</taxon>
        <taxon>Georgenia</taxon>
    </lineage>
</organism>
<dbReference type="Proteomes" id="UP001499841">
    <property type="component" value="Unassembled WGS sequence"/>
</dbReference>
<comment type="caution">
    <text evidence="1">The sequence shown here is derived from an EMBL/GenBank/DDBJ whole genome shotgun (WGS) entry which is preliminary data.</text>
</comment>
<dbReference type="SUPFAM" id="SSF52266">
    <property type="entry name" value="SGNH hydrolase"/>
    <property type="match status" value="1"/>
</dbReference>